<evidence type="ECO:0000259" key="1">
    <source>
        <dbReference type="PROSITE" id="PS51819"/>
    </source>
</evidence>
<sequence length="109" mass="12393">MKYNVSKNIGFQVNDVAKAKKFYEEVLGMKEPAESTVKEVEFTTAHNSIFLIPGEENLGPVMEVEVDDLEAAKEHLLANGCEVVRWHGKGKDCYIRDPFGMVFNVWEKK</sequence>
<reference evidence="3" key="1">
    <citation type="submission" date="2017-08" db="EMBL/GenBank/DDBJ databases">
        <authorList>
            <person name="Huang Z."/>
        </authorList>
    </citation>
    <scope>NUCLEOTIDE SEQUENCE [LARGE SCALE GENOMIC DNA]</scope>
    <source>
        <strain evidence="3">SA5d-4</strain>
    </source>
</reference>
<dbReference type="Pfam" id="PF00903">
    <property type="entry name" value="Glyoxalase"/>
    <property type="match status" value="1"/>
</dbReference>
<dbReference type="InterPro" id="IPR029068">
    <property type="entry name" value="Glyas_Bleomycin-R_OHBP_Dase"/>
</dbReference>
<dbReference type="RefSeq" id="WP_094925303.1">
    <property type="nucleotide sequence ID" value="NZ_NPIA01000006.1"/>
</dbReference>
<keyword evidence="3" id="KW-1185">Reference proteome</keyword>
<comment type="caution">
    <text evidence="2">The sequence shown here is derived from an EMBL/GenBank/DDBJ whole genome shotgun (WGS) entry which is preliminary data.</text>
</comment>
<accession>A0A263BT90</accession>
<dbReference type="SUPFAM" id="SSF54593">
    <property type="entry name" value="Glyoxalase/Bleomycin resistance protein/Dihydroxybiphenyl dioxygenase"/>
    <property type="match status" value="1"/>
</dbReference>
<dbReference type="InterPro" id="IPR004360">
    <property type="entry name" value="Glyas_Fos-R_dOase_dom"/>
</dbReference>
<dbReference type="PROSITE" id="PS51819">
    <property type="entry name" value="VOC"/>
    <property type="match status" value="1"/>
</dbReference>
<proteinExistence type="predicted"/>
<reference evidence="2 3" key="2">
    <citation type="submission" date="2017-09" db="EMBL/GenBank/DDBJ databases">
        <title>Bacillus patelloidae sp. nov., isolated from the intestinal tract of a marine limpet.</title>
        <authorList>
            <person name="Liu R."/>
            <person name="Dong C."/>
            <person name="Shao Z."/>
        </authorList>
    </citation>
    <scope>NUCLEOTIDE SEQUENCE [LARGE SCALE GENOMIC DNA]</scope>
    <source>
        <strain evidence="2 3">SA5d-4</strain>
    </source>
</reference>
<dbReference type="InterPro" id="IPR037523">
    <property type="entry name" value="VOC_core"/>
</dbReference>
<dbReference type="Gene3D" id="3.10.180.10">
    <property type="entry name" value="2,3-Dihydroxybiphenyl 1,2-Dioxygenase, domain 1"/>
    <property type="match status" value="1"/>
</dbReference>
<feature type="domain" description="VOC" evidence="1">
    <location>
        <begin position="5"/>
        <end position="109"/>
    </location>
</feature>
<organism evidence="2 3">
    <name type="scientific">Lottiidibacillus patelloidae</name>
    <dbReference type="NCBI Taxonomy" id="2670334"/>
    <lineage>
        <taxon>Bacteria</taxon>
        <taxon>Bacillati</taxon>
        <taxon>Bacillota</taxon>
        <taxon>Bacilli</taxon>
        <taxon>Bacillales</taxon>
        <taxon>Bacillaceae</taxon>
        <taxon>Lottiidibacillus</taxon>
    </lineage>
</organism>
<gene>
    <name evidence="2" type="ORF">CIB95_11460</name>
</gene>
<dbReference type="EMBL" id="NPIA01000006">
    <property type="protein sequence ID" value="OZM56386.1"/>
    <property type="molecule type" value="Genomic_DNA"/>
</dbReference>
<evidence type="ECO:0000313" key="3">
    <source>
        <dbReference type="Proteomes" id="UP000217083"/>
    </source>
</evidence>
<dbReference type="Proteomes" id="UP000217083">
    <property type="component" value="Unassembled WGS sequence"/>
</dbReference>
<dbReference type="CDD" id="cd06587">
    <property type="entry name" value="VOC"/>
    <property type="match status" value="1"/>
</dbReference>
<name>A0A263BT90_9BACI</name>
<evidence type="ECO:0000313" key="2">
    <source>
        <dbReference type="EMBL" id="OZM56386.1"/>
    </source>
</evidence>
<dbReference type="AlphaFoldDB" id="A0A263BT90"/>
<protein>
    <recommendedName>
        <fullName evidence="1">VOC domain-containing protein</fullName>
    </recommendedName>
</protein>